<feature type="coiled-coil region" evidence="1">
    <location>
        <begin position="30"/>
        <end position="60"/>
    </location>
</feature>
<accession>A0A6I8ULW6</accession>
<organism evidence="2 3">
    <name type="scientific">Drosophila pseudoobscura pseudoobscura</name>
    <name type="common">Fruit fly</name>
    <dbReference type="NCBI Taxonomy" id="46245"/>
    <lineage>
        <taxon>Eukaryota</taxon>
        <taxon>Metazoa</taxon>
        <taxon>Ecdysozoa</taxon>
        <taxon>Arthropoda</taxon>
        <taxon>Hexapoda</taxon>
        <taxon>Insecta</taxon>
        <taxon>Pterygota</taxon>
        <taxon>Neoptera</taxon>
        <taxon>Endopterygota</taxon>
        <taxon>Diptera</taxon>
        <taxon>Brachycera</taxon>
        <taxon>Muscomorpha</taxon>
        <taxon>Ephydroidea</taxon>
        <taxon>Drosophilidae</taxon>
        <taxon>Drosophila</taxon>
        <taxon>Sophophora</taxon>
    </lineage>
</organism>
<dbReference type="FunCoup" id="A0A6I8ULW6">
    <property type="interactions" value="1863"/>
</dbReference>
<dbReference type="PANTHER" id="PTHR31551:SF1">
    <property type="entry name" value="COILED-COIL DOMAIN-CONTAINING PROTEIN 12"/>
    <property type="match status" value="1"/>
</dbReference>
<keyword evidence="1" id="KW-0175">Coiled coil</keyword>
<gene>
    <name evidence="3" type="primary">LOC4800266</name>
</gene>
<sequence length="179" mass="20648">MYMQIQRQSLSYRLIQTLAPMDNNNVGRLTEESLKRKERLQKLREQVQNKDTDSSELNEKLPKPVFRSYKPQNENTIGEVLLQEPTGNIESAVETQLNLLQQPMVIDEIDISNLAPRKPDWDLKRDASKKLDRLERRTQKAIAELIRERLKMNQIEDISQAVNVAAAQAGGTSVEDEYD</sequence>
<evidence type="ECO:0000313" key="3">
    <source>
        <dbReference type="RefSeq" id="XP_001357627.2"/>
    </source>
</evidence>
<keyword evidence="2" id="KW-1185">Reference proteome</keyword>
<dbReference type="InParanoid" id="A0A6I8ULW6"/>
<proteinExistence type="predicted"/>
<dbReference type="GO" id="GO:0005684">
    <property type="term" value="C:U2-type spliceosomal complex"/>
    <property type="evidence" value="ECO:0007669"/>
    <property type="project" value="TreeGrafter"/>
</dbReference>
<dbReference type="AlphaFoldDB" id="A0A6I8ULW6"/>
<dbReference type="KEGG" id="dpo:4800266"/>
<dbReference type="RefSeq" id="XP_001357627.2">
    <property type="nucleotide sequence ID" value="XM_001357590.4"/>
</dbReference>
<name>A0A6I8ULW6_DROPS</name>
<dbReference type="InterPro" id="IPR013169">
    <property type="entry name" value="mRNA_splic_Cwf18-like"/>
</dbReference>
<dbReference type="GO" id="GO:0071014">
    <property type="term" value="C:post-mRNA release spliceosomal complex"/>
    <property type="evidence" value="ECO:0007669"/>
    <property type="project" value="TreeGrafter"/>
</dbReference>
<evidence type="ECO:0000313" key="2">
    <source>
        <dbReference type="Proteomes" id="UP000001819"/>
    </source>
</evidence>
<evidence type="ECO:0000256" key="1">
    <source>
        <dbReference type="SAM" id="Coils"/>
    </source>
</evidence>
<feature type="coiled-coil region" evidence="1">
    <location>
        <begin position="124"/>
        <end position="151"/>
    </location>
</feature>
<dbReference type="Pfam" id="PF08315">
    <property type="entry name" value="cwf18"/>
    <property type="match status" value="1"/>
</dbReference>
<dbReference type="PANTHER" id="PTHR31551">
    <property type="entry name" value="PRE-MRNA-SPLICING FACTOR CWF18"/>
    <property type="match status" value="1"/>
</dbReference>
<reference evidence="2" key="1">
    <citation type="submission" date="2024-06" db="UniProtKB">
        <authorList>
            <consortium name="RefSeq"/>
        </authorList>
    </citation>
    <scope>NUCLEOTIDE SEQUENCE [LARGE SCALE GENOMIC DNA]</scope>
    <source>
        <strain evidence="2">MV2-25</strain>
    </source>
</reference>
<dbReference type="Proteomes" id="UP000001819">
    <property type="component" value="Chromosome 2"/>
</dbReference>
<reference evidence="3" key="2">
    <citation type="submission" date="2025-08" db="UniProtKB">
        <authorList>
            <consortium name="RefSeq"/>
        </authorList>
    </citation>
    <scope>IDENTIFICATION</scope>
    <source>
        <strain evidence="3">MV-25-SWS-2005</strain>
        <tissue evidence="3">Whole body</tissue>
    </source>
</reference>
<protein>
    <submittedName>
        <fullName evidence="3">Coiled-coil domain-containing protein 12</fullName>
    </submittedName>
</protein>